<reference evidence="4 5" key="1">
    <citation type="journal article" date="2014" name="BMC Genomics">
        <title>Comparison of environmental and isolate Sulfobacillus genomes reveals diverse carbon, sulfur, nitrogen, and hydrogen metabolisms.</title>
        <authorList>
            <person name="Justice N.B."/>
            <person name="Norman A."/>
            <person name="Brown C.T."/>
            <person name="Singh A."/>
            <person name="Thomas B.C."/>
            <person name="Banfield J.F."/>
        </authorList>
    </citation>
    <scope>NUCLEOTIDE SEQUENCE [LARGE SCALE GENOMIC DNA]</scope>
    <source>
        <strain evidence="4">AMDSBA4</strain>
    </source>
</reference>
<feature type="transmembrane region" description="Helical" evidence="2">
    <location>
        <begin position="92"/>
        <end position="112"/>
    </location>
</feature>
<feature type="transmembrane region" description="Helical" evidence="2">
    <location>
        <begin position="148"/>
        <end position="167"/>
    </location>
</feature>
<sequence length="288" mass="31350">MKSRFLPMFMILLAAMSYGAVTPLVKLAVQSHIPVGWITVMQYPLPVVAFILLTIKVLPRLGTKVLVQPGLVVAIAAAAALTSVTYYRSIALLPPGFAIILLFQFAWMVPGLEWTLYHKRPTRLHLFAVVGILAGTFLAIPLTHGPYHWYGILYGLAAGLGYSLTLLWSSRFQADGSPWPRALATTLLSGIIVVLVYQPWHLSIMPQAAWIWGSAIGIFSQLMPLWLLYRHAPSLGGNLTAILASAELPVAVALSRVFVAEPISWHQWVGVSLMLCSIAAGSLSEPST</sequence>
<dbReference type="Pfam" id="PF00892">
    <property type="entry name" value="EamA"/>
    <property type="match status" value="1"/>
</dbReference>
<protein>
    <submittedName>
        <fullName evidence="4">EamA/RhaT family transporter</fullName>
    </submittedName>
</protein>
<dbReference type="GO" id="GO:0016020">
    <property type="term" value="C:membrane"/>
    <property type="evidence" value="ECO:0007669"/>
    <property type="project" value="InterPro"/>
</dbReference>
<gene>
    <name evidence="4" type="ORF">C7B46_02015</name>
</gene>
<accession>A0A2T2XLA2</accession>
<name>A0A2T2XLA2_9FIRM</name>
<evidence type="ECO:0000313" key="5">
    <source>
        <dbReference type="Proteomes" id="UP000242972"/>
    </source>
</evidence>
<keyword evidence="2" id="KW-0812">Transmembrane</keyword>
<feature type="transmembrane region" description="Helical" evidence="2">
    <location>
        <begin position="179"/>
        <end position="197"/>
    </location>
</feature>
<organism evidence="4 5">
    <name type="scientific">Sulfobacillus benefaciens</name>
    <dbReference type="NCBI Taxonomy" id="453960"/>
    <lineage>
        <taxon>Bacteria</taxon>
        <taxon>Bacillati</taxon>
        <taxon>Bacillota</taxon>
        <taxon>Clostridia</taxon>
        <taxon>Eubacteriales</taxon>
        <taxon>Clostridiales Family XVII. Incertae Sedis</taxon>
        <taxon>Sulfobacillus</taxon>
    </lineage>
</organism>
<dbReference type="EMBL" id="PXYW01000003">
    <property type="protein sequence ID" value="PSR35208.1"/>
    <property type="molecule type" value="Genomic_DNA"/>
</dbReference>
<keyword evidence="2" id="KW-1133">Transmembrane helix</keyword>
<proteinExistence type="inferred from homology"/>
<dbReference type="PANTHER" id="PTHR22911:SF137">
    <property type="entry name" value="SOLUTE CARRIER FAMILY 35 MEMBER G2-RELATED"/>
    <property type="match status" value="1"/>
</dbReference>
<dbReference type="AlphaFoldDB" id="A0A2T2XLA2"/>
<keyword evidence="2" id="KW-0472">Membrane</keyword>
<comment type="caution">
    <text evidence="4">The sequence shown here is derived from an EMBL/GenBank/DDBJ whole genome shotgun (WGS) entry which is preliminary data.</text>
</comment>
<dbReference type="SUPFAM" id="SSF103481">
    <property type="entry name" value="Multidrug resistance efflux transporter EmrE"/>
    <property type="match status" value="2"/>
</dbReference>
<feature type="domain" description="EamA" evidence="3">
    <location>
        <begin position="150"/>
        <end position="279"/>
    </location>
</feature>
<dbReference type="PANTHER" id="PTHR22911">
    <property type="entry name" value="ACYL-MALONYL CONDENSING ENZYME-RELATED"/>
    <property type="match status" value="1"/>
</dbReference>
<evidence type="ECO:0000259" key="3">
    <source>
        <dbReference type="Pfam" id="PF00892"/>
    </source>
</evidence>
<evidence type="ECO:0000313" key="4">
    <source>
        <dbReference type="EMBL" id="PSR35208.1"/>
    </source>
</evidence>
<feature type="transmembrane region" description="Helical" evidence="2">
    <location>
        <begin position="209"/>
        <end position="229"/>
    </location>
</feature>
<feature type="transmembrane region" description="Helical" evidence="2">
    <location>
        <begin position="124"/>
        <end position="142"/>
    </location>
</feature>
<comment type="similarity">
    <text evidence="1">Belongs to the EamA transporter family.</text>
</comment>
<feature type="transmembrane region" description="Helical" evidence="2">
    <location>
        <begin position="65"/>
        <end position="86"/>
    </location>
</feature>
<evidence type="ECO:0000256" key="2">
    <source>
        <dbReference type="SAM" id="Phobius"/>
    </source>
</evidence>
<feature type="transmembrane region" description="Helical" evidence="2">
    <location>
        <begin position="35"/>
        <end position="53"/>
    </location>
</feature>
<evidence type="ECO:0000256" key="1">
    <source>
        <dbReference type="ARBA" id="ARBA00007362"/>
    </source>
</evidence>
<dbReference type="InterPro" id="IPR000620">
    <property type="entry name" value="EamA_dom"/>
</dbReference>
<dbReference type="InterPro" id="IPR037185">
    <property type="entry name" value="EmrE-like"/>
</dbReference>
<dbReference type="Proteomes" id="UP000242972">
    <property type="component" value="Unassembled WGS sequence"/>
</dbReference>